<dbReference type="GO" id="GO:0035025">
    <property type="term" value="P:positive regulation of Rho protein signal transduction"/>
    <property type="evidence" value="ECO:0007669"/>
    <property type="project" value="TreeGrafter"/>
</dbReference>
<keyword evidence="16" id="KW-1185">Reference proteome</keyword>
<feature type="transmembrane region" description="Helical" evidence="14">
    <location>
        <begin position="256"/>
        <end position="279"/>
    </location>
</feature>
<feature type="transmembrane region" description="Helical" evidence="14">
    <location>
        <begin position="97"/>
        <end position="122"/>
    </location>
</feature>
<evidence type="ECO:0000313" key="17">
    <source>
        <dbReference type="RefSeq" id="XP_034290887.1"/>
    </source>
</evidence>
<dbReference type="PRINTS" id="PR00237">
    <property type="entry name" value="GPCRRHODOPSN"/>
</dbReference>
<dbReference type="PROSITE" id="PS50262">
    <property type="entry name" value="G_PROTEIN_RECEP_F1_2"/>
    <property type="match status" value="1"/>
</dbReference>
<dbReference type="PRINTS" id="PR01157">
    <property type="entry name" value="P2YPURNOCPTR"/>
</dbReference>
<keyword evidence="10" id="KW-0807">Transducer</keyword>
<comment type="function">
    <text evidence="11">Putative receptor for purines coupled to G-proteins.</text>
</comment>
<feature type="region of interest" description="Disordered" evidence="13">
    <location>
        <begin position="399"/>
        <end position="419"/>
    </location>
</feature>
<evidence type="ECO:0000256" key="10">
    <source>
        <dbReference type="ARBA" id="ARBA00023224"/>
    </source>
</evidence>
<dbReference type="GO" id="GO:0007200">
    <property type="term" value="P:phospholipase C-activating G protein-coupled receptor signaling pathway"/>
    <property type="evidence" value="ECO:0007669"/>
    <property type="project" value="TreeGrafter"/>
</dbReference>
<evidence type="ECO:0000256" key="8">
    <source>
        <dbReference type="ARBA" id="ARBA00023170"/>
    </source>
</evidence>
<dbReference type="GO" id="GO:0004930">
    <property type="term" value="F:G protein-coupled receptor activity"/>
    <property type="evidence" value="ECO:0007669"/>
    <property type="project" value="UniProtKB-KW"/>
</dbReference>
<evidence type="ECO:0000259" key="15">
    <source>
        <dbReference type="PROSITE" id="PS50262"/>
    </source>
</evidence>
<dbReference type="GeneID" id="117675933"/>
<evidence type="ECO:0000256" key="7">
    <source>
        <dbReference type="ARBA" id="ARBA00023157"/>
    </source>
</evidence>
<dbReference type="Proteomes" id="UP001652622">
    <property type="component" value="Unplaced"/>
</dbReference>
<feature type="region of interest" description="Disordered" evidence="13">
    <location>
        <begin position="38"/>
        <end position="83"/>
    </location>
</feature>
<protein>
    <recommendedName>
        <fullName evidence="12">Putative P2Y purinoceptor 10</fullName>
    </recommendedName>
</protein>
<keyword evidence="8" id="KW-0675">Receptor</keyword>
<feature type="transmembrane region" description="Helical" evidence="14">
    <location>
        <begin position="174"/>
        <end position="195"/>
    </location>
</feature>
<gene>
    <name evidence="17" type="primary">LOC117675933</name>
</gene>
<keyword evidence="6 14" id="KW-0472">Membrane</keyword>
<evidence type="ECO:0000313" key="16">
    <source>
        <dbReference type="Proteomes" id="UP001652622"/>
    </source>
</evidence>
<evidence type="ECO:0000256" key="5">
    <source>
        <dbReference type="ARBA" id="ARBA00023040"/>
    </source>
</evidence>
<dbReference type="Gene3D" id="1.20.1070.10">
    <property type="entry name" value="Rhodopsin 7-helix transmembrane proteins"/>
    <property type="match status" value="1"/>
</dbReference>
<evidence type="ECO:0000256" key="11">
    <source>
        <dbReference type="ARBA" id="ARBA00056731"/>
    </source>
</evidence>
<comment type="subcellular location">
    <subcellularLocation>
        <location evidence="1">Cell membrane</location>
        <topology evidence="1">Multi-pass membrane protein</topology>
    </subcellularLocation>
</comment>
<feature type="transmembrane region" description="Helical" evidence="14">
    <location>
        <begin position="207"/>
        <end position="229"/>
    </location>
</feature>
<evidence type="ECO:0000256" key="4">
    <source>
        <dbReference type="ARBA" id="ARBA00022989"/>
    </source>
</evidence>
<sequence length="444" mass="50642">MGKPCDRNEENVNVQRKPLLLFMAYSFLRSASLEGTQTAMSSQKQRSQKTAPSKQNWGSSLPPTVFKKSTDRTKMPADNSSENCSDPSMGFQASLYAATYVIIFIPGLVGNSLALWILCCFIKRESKAVIFMMNLAGADLAHVLSLPLRMYYYINHRWPFGSFLCQFCFYLKYLNMYASICFLTCISIQRYLFLLHPFRTKSWNYRHDVAVSAVIWIVVGAACLSLPILRSPSLTNNNNTCFADLGVKQLTRGASIMLMVVAELSGFLLPLAIIIYCTWKMRQSLQDSHAPLQQADERQKAWRLILGCAAVFFVCFTPYHVNLPIFMMVKQGVFGSCSVRQQVLNFHTISLCLASLNCCLDPVLYYFMTSEFQQRLFRHSRAAFLQRFIHLDNSRTAVSAAKEEEEEEEEEKGGKRSENILMAYFRPFRPQRLENDSMEPPLSP</sequence>
<keyword evidence="2" id="KW-1003">Cell membrane</keyword>
<evidence type="ECO:0000256" key="1">
    <source>
        <dbReference type="ARBA" id="ARBA00004651"/>
    </source>
</evidence>
<dbReference type="PANTHER" id="PTHR24232:SF6">
    <property type="entry name" value="PURINERGIC RECEPTOR P2Y, G-PROTEIN COUPLED 10B"/>
    <property type="match status" value="1"/>
</dbReference>
<dbReference type="Pfam" id="PF00001">
    <property type="entry name" value="7tm_1"/>
    <property type="match status" value="1"/>
</dbReference>
<keyword evidence="4 14" id="KW-1133">Transmembrane helix</keyword>
<evidence type="ECO:0000256" key="2">
    <source>
        <dbReference type="ARBA" id="ARBA00022475"/>
    </source>
</evidence>
<proteinExistence type="predicted"/>
<dbReference type="InterPro" id="IPR000276">
    <property type="entry name" value="GPCR_Rhodpsn"/>
</dbReference>
<feature type="domain" description="G-protein coupled receptors family 1 profile" evidence="15">
    <location>
        <begin position="110"/>
        <end position="365"/>
    </location>
</feature>
<feature type="transmembrane region" description="Helical" evidence="14">
    <location>
        <begin position="300"/>
        <end position="321"/>
    </location>
</feature>
<organism evidence="16 17">
    <name type="scientific">Pantherophis guttatus</name>
    <name type="common">Corn snake</name>
    <name type="synonym">Elaphe guttata</name>
    <dbReference type="NCBI Taxonomy" id="94885"/>
    <lineage>
        <taxon>Eukaryota</taxon>
        <taxon>Metazoa</taxon>
        <taxon>Chordata</taxon>
        <taxon>Craniata</taxon>
        <taxon>Vertebrata</taxon>
        <taxon>Euteleostomi</taxon>
        <taxon>Lepidosauria</taxon>
        <taxon>Squamata</taxon>
        <taxon>Bifurcata</taxon>
        <taxon>Unidentata</taxon>
        <taxon>Episquamata</taxon>
        <taxon>Toxicofera</taxon>
        <taxon>Serpentes</taxon>
        <taxon>Colubroidea</taxon>
        <taxon>Colubridae</taxon>
        <taxon>Colubrinae</taxon>
        <taxon>Pantherophis</taxon>
    </lineage>
</organism>
<dbReference type="FunFam" id="1.20.1070.10:FF:000146">
    <property type="entry name" value="putative P2Y purinoceptor 10 isoform X1"/>
    <property type="match status" value="1"/>
</dbReference>
<dbReference type="PANTHER" id="PTHR24232">
    <property type="entry name" value="G-PROTEIN COUPLED RECEPTOR"/>
    <property type="match status" value="1"/>
</dbReference>
<evidence type="ECO:0000256" key="9">
    <source>
        <dbReference type="ARBA" id="ARBA00023180"/>
    </source>
</evidence>
<keyword evidence="5" id="KW-0297">G-protein coupled receptor</keyword>
<keyword evidence="7" id="KW-1015">Disulfide bond</keyword>
<evidence type="ECO:0000256" key="6">
    <source>
        <dbReference type="ARBA" id="ARBA00023136"/>
    </source>
</evidence>
<dbReference type="GO" id="GO:0005886">
    <property type="term" value="C:plasma membrane"/>
    <property type="evidence" value="ECO:0007669"/>
    <property type="project" value="UniProtKB-SubCell"/>
</dbReference>
<evidence type="ECO:0000256" key="14">
    <source>
        <dbReference type="SAM" id="Phobius"/>
    </source>
</evidence>
<evidence type="ECO:0000256" key="13">
    <source>
        <dbReference type="SAM" id="MobiDB-lite"/>
    </source>
</evidence>
<keyword evidence="3 14" id="KW-0812">Transmembrane</keyword>
<feature type="transmembrane region" description="Helical" evidence="14">
    <location>
        <begin position="129"/>
        <end position="154"/>
    </location>
</feature>
<reference evidence="17" key="1">
    <citation type="submission" date="2025-08" db="UniProtKB">
        <authorList>
            <consortium name="RefSeq"/>
        </authorList>
    </citation>
    <scope>IDENTIFICATION</scope>
    <source>
        <tissue evidence="17">Blood</tissue>
    </source>
</reference>
<keyword evidence="9" id="KW-0325">Glycoprotein</keyword>
<feature type="compositionally biased region" description="Polar residues" evidence="13">
    <location>
        <begin position="38"/>
        <end position="62"/>
    </location>
</feature>
<evidence type="ECO:0000256" key="3">
    <source>
        <dbReference type="ARBA" id="ARBA00022692"/>
    </source>
</evidence>
<dbReference type="SUPFAM" id="SSF81321">
    <property type="entry name" value="Family A G protein-coupled receptor-like"/>
    <property type="match status" value="1"/>
</dbReference>
<name>A0A6P9D5E2_PANGU</name>
<dbReference type="RefSeq" id="XP_034290887.1">
    <property type="nucleotide sequence ID" value="XM_034434996.2"/>
</dbReference>
<evidence type="ECO:0000256" key="12">
    <source>
        <dbReference type="ARBA" id="ARBA00073510"/>
    </source>
</evidence>
<dbReference type="KEGG" id="pgut:117675933"/>
<accession>A0A6P9D5E2</accession>
<dbReference type="OMA" id="DPQMSFQ"/>
<dbReference type="AlphaFoldDB" id="A0A6P9D5E2"/>
<feature type="transmembrane region" description="Helical" evidence="14">
    <location>
        <begin position="348"/>
        <end position="368"/>
    </location>
</feature>
<dbReference type="InParanoid" id="A0A6P9D5E2"/>
<dbReference type="InterPro" id="IPR017452">
    <property type="entry name" value="GPCR_Rhodpsn_7TM"/>
</dbReference>